<gene>
    <name evidence="1" type="ORF">APZ42_011321</name>
</gene>
<keyword evidence="2" id="KW-1185">Reference proteome</keyword>
<name>A0A162SKE2_9CRUS</name>
<protein>
    <submittedName>
        <fullName evidence="1">Uncharacterized protein</fullName>
    </submittedName>
</protein>
<accession>A0A162SKE2</accession>
<dbReference type="Proteomes" id="UP000076858">
    <property type="component" value="Unassembled WGS sequence"/>
</dbReference>
<reference evidence="1 2" key="1">
    <citation type="submission" date="2016-03" db="EMBL/GenBank/DDBJ databases">
        <title>EvidentialGene: Evidence-directed Construction of Genes on Genomes.</title>
        <authorList>
            <person name="Gilbert D.G."/>
            <person name="Choi J.-H."/>
            <person name="Mockaitis K."/>
            <person name="Colbourne J."/>
            <person name="Pfrender M."/>
        </authorList>
    </citation>
    <scope>NUCLEOTIDE SEQUENCE [LARGE SCALE GENOMIC DNA]</scope>
    <source>
        <strain evidence="1 2">Xinb3</strain>
        <tissue evidence="1">Complete organism</tissue>
    </source>
</reference>
<evidence type="ECO:0000313" key="1">
    <source>
        <dbReference type="EMBL" id="KZS21387.1"/>
    </source>
</evidence>
<proteinExistence type="predicted"/>
<dbReference type="AlphaFoldDB" id="A0A162SKE2"/>
<evidence type="ECO:0000313" key="2">
    <source>
        <dbReference type="Proteomes" id="UP000076858"/>
    </source>
</evidence>
<comment type="caution">
    <text evidence="1">The sequence shown here is derived from an EMBL/GenBank/DDBJ whole genome shotgun (WGS) entry which is preliminary data.</text>
</comment>
<organism evidence="1 2">
    <name type="scientific">Daphnia magna</name>
    <dbReference type="NCBI Taxonomy" id="35525"/>
    <lineage>
        <taxon>Eukaryota</taxon>
        <taxon>Metazoa</taxon>
        <taxon>Ecdysozoa</taxon>
        <taxon>Arthropoda</taxon>
        <taxon>Crustacea</taxon>
        <taxon>Branchiopoda</taxon>
        <taxon>Diplostraca</taxon>
        <taxon>Cladocera</taxon>
        <taxon>Anomopoda</taxon>
        <taxon>Daphniidae</taxon>
        <taxon>Daphnia</taxon>
    </lineage>
</organism>
<dbReference type="EMBL" id="LRGB01000024">
    <property type="protein sequence ID" value="KZS21387.1"/>
    <property type="molecule type" value="Genomic_DNA"/>
</dbReference>
<sequence length="57" mass="6638">MPYSFGGFQCKTLNIIISSMRVTKKSNQMIERIDFTFKDDEEESNKLNVLSRNGLYV</sequence>